<dbReference type="STRING" id="1120990.SAMN03080614_102718"/>
<gene>
    <name evidence="1" type="ORF">SAMN03080614_102718</name>
</gene>
<proteinExistence type="predicted"/>
<evidence type="ECO:0000313" key="2">
    <source>
        <dbReference type="Proteomes" id="UP000243819"/>
    </source>
</evidence>
<reference evidence="2" key="1">
    <citation type="submission" date="2016-10" db="EMBL/GenBank/DDBJ databases">
        <authorList>
            <person name="Varghese N."/>
            <person name="Submissions S."/>
        </authorList>
    </citation>
    <scope>NUCLEOTIDE SEQUENCE [LARGE SCALE GENOMIC DNA]</scope>
    <source>
        <strain evidence="2">DSM 13577</strain>
    </source>
</reference>
<sequence>MLDSNKNSLIVLALKDIIASDDTIEPETNVEKVNNMTKEDIVSCNSFVLEDFLGGIFLYTVLNVENRNCENSVREIIE</sequence>
<dbReference type="AlphaFoldDB" id="A0A1I0AV74"/>
<organism evidence="1 2">
    <name type="scientific">Anaerobranca gottschalkii DSM 13577</name>
    <dbReference type="NCBI Taxonomy" id="1120990"/>
    <lineage>
        <taxon>Bacteria</taxon>
        <taxon>Bacillati</taxon>
        <taxon>Bacillota</taxon>
        <taxon>Clostridia</taxon>
        <taxon>Eubacteriales</taxon>
        <taxon>Proteinivoracaceae</taxon>
        <taxon>Anaerobranca</taxon>
    </lineage>
</organism>
<accession>A0A1I0AV74</accession>
<protein>
    <submittedName>
        <fullName evidence="1">Uncharacterized protein</fullName>
    </submittedName>
</protein>
<evidence type="ECO:0000313" key="1">
    <source>
        <dbReference type="EMBL" id="SES98320.1"/>
    </source>
</evidence>
<name>A0A1I0AV74_9FIRM</name>
<keyword evidence="2" id="KW-1185">Reference proteome</keyword>
<dbReference type="OrthoDB" id="3266795at2"/>
<dbReference type="EMBL" id="FOIF01000027">
    <property type="protein sequence ID" value="SES98320.1"/>
    <property type="molecule type" value="Genomic_DNA"/>
</dbReference>
<dbReference type="Proteomes" id="UP000243819">
    <property type="component" value="Unassembled WGS sequence"/>
</dbReference>
<dbReference type="RefSeq" id="WP_091350835.1">
    <property type="nucleotide sequence ID" value="NZ_FOIF01000027.1"/>
</dbReference>